<evidence type="ECO:0008006" key="6">
    <source>
        <dbReference type="Google" id="ProtNLM"/>
    </source>
</evidence>
<feature type="transmembrane region" description="Helical" evidence="3">
    <location>
        <begin position="9"/>
        <end position="29"/>
    </location>
</feature>
<comment type="caution">
    <text evidence="4">The sequence shown here is derived from an EMBL/GenBank/DDBJ whole genome shotgun (WGS) entry which is preliminary data.</text>
</comment>
<evidence type="ECO:0000256" key="2">
    <source>
        <dbReference type="ARBA" id="ARBA00023054"/>
    </source>
</evidence>
<keyword evidence="3" id="KW-0812">Transmembrane</keyword>
<dbReference type="InterPro" id="IPR050465">
    <property type="entry name" value="UPF0194_transport"/>
</dbReference>
<keyword evidence="3" id="KW-0472">Membrane</keyword>
<organism evidence="4 5">
    <name type="scientific">Candidatus Dojkabacteria bacterium CG_4_10_14_0_2_um_filter_Dojkabacteria_WS6_41_15</name>
    <dbReference type="NCBI Taxonomy" id="2014249"/>
    <lineage>
        <taxon>Bacteria</taxon>
        <taxon>Candidatus Dojkabacteria</taxon>
    </lineage>
</organism>
<dbReference type="PANTHER" id="PTHR32347:SF14">
    <property type="entry name" value="EFFLUX SYSTEM COMPONENT YKNX-RELATED"/>
    <property type="match status" value="1"/>
</dbReference>
<dbReference type="PANTHER" id="PTHR32347">
    <property type="entry name" value="EFFLUX SYSTEM COMPONENT YKNX-RELATED"/>
    <property type="match status" value="1"/>
</dbReference>
<protein>
    <recommendedName>
        <fullName evidence="6">RND efflux pump membrane fusion protein barrel-sandwich domain-containing protein</fullName>
    </recommendedName>
</protein>
<evidence type="ECO:0000256" key="3">
    <source>
        <dbReference type="SAM" id="Phobius"/>
    </source>
</evidence>
<dbReference type="Gene3D" id="2.40.420.20">
    <property type="match status" value="1"/>
</dbReference>
<sequence>MNRISPKQYVVGTVAVVAIFFLLFGSQTLPQYRTTNLVRGEVKKEIDFTTNWYPVGYANVSLGNSLDIRKIVVKEGATVSKNTMLAQLNDESEYNQFKTAQASYYAAIKARNSAKANPLTPSSTLDTLQGQINTSYYQMKNAEVALNRKKLKSPIAGKVISIQVSDYSNSSAGSALGAAGATSSGNFIVIANNKDASLNATVSSTDVARLATDMKVTFTAKGVDTVLTGKVDKISKTPVTIGAEDPTYQITIKLDAYPSTHFGTKLDGAVVTAQKSDALIIQYDAITLDSVTKGSVLVLKNGVVTTVTVEVGTVGDDAVEVTGGLSETDSVVVDKLADKKIITLRPWIKNLLRLK</sequence>
<dbReference type="AlphaFoldDB" id="A0A2M7W3A8"/>
<dbReference type="Proteomes" id="UP000228952">
    <property type="component" value="Unassembled WGS sequence"/>
</dbReference>
<dbReference type="Gene3D" id="2.40.30.170">
    <property type="match status" value="1"/>
</dbReference>
<evidence type="ECO:0000256" key="1">
    <source>
        <dbReference type="ARBA" id="ARBA00004196"/>
    </source>
</evidence>
<reference evidence="5" key="1">
    <citation type="submission" date="2017-09" db="EMBL/GenBank/DDBJ databases">
        <title>Depth-based differentiation of microbial function through sediment-hosted aquifers and enrichment of novel symbionts in the deep terrestrial subsurface.</title>
        <authorList>
            <person name="Probst A.J."/>
            <person name="Ladd B."/>
            <person name="Jarett J.K."/>
            <person name="Geller-Mcgrath D.E."/>
            <person name="Sieber C.M.K."/>
            <person name="Emerson J.B."/>
            <person name="Anantharaman K."/>
            <person name="Thomas B.C."/>
            <person name="Malmstrom R."/>
            <person name="Stieglmeier M."/>
            <person name="Klingl A."/>
            <person name="Woyke T."/>
            <person name="Ryan C.M."/>
            <person name="Banfield J.F."/>
        </authorList>
    </citation>
    <scope>NUCLEOTIDE SEQUENCE [LARGE SCALE GENOMIC DNA]</scope>
</reference>
<proteinExistence type="predicted"/>
<evidence type="ECO:0000313" key="4">
    <source>
        <dbReference type="EMBL" id="PJA15979.1"/>
    </source>
</evidence>
<gene>
    <name evidence="4" type="ORF">COX64_00100</name>
</gene>
<evidence type="ECO:0000313" key="5">
    <source>
        <dbReference type="Proteomes" id="UP000228952"/>
    </source>
</evidence>
<name>A0A2M7W3A8_9BACT</name>
<keyword evidence="3" id="KW-1133">Transmembrane helix</keyword>
<dbReference type="GO" id="GO:0030313">
    <property type="term" value="C:cell envelope"/>
    <property type="evidence" value="ECO:0007669"/>
    <property type="project" value="UniProtKB-SubCell"/>
</dbReference>
<dbReference type="SUPFAM" id="SSF111369">
    <property type="entry name" value="HlyD-like secretion proteins"/>
    <property type="match status" value="1"/>
</dbReference>
<comment type="subcellular location">
    <subcellularLocation>
        <location evidence="1">Cell envelope</location>
    </subcellularLocation>
</comment>
<keyword evidence="2" id="KW-0175">Coiled coil</keyword>
<accession>A0A2M7W3A8</accession>
<dbReference type="EMBL" id="PFQB01000002">
    <property type="protein sequence ID" value="PJA15979.1"/>
    <property type="molecule type" value="Genomic_DNA"/>
</dbReference>